<dbReference type="EMBL" id="MLYV02001196">
    <property type="protein sequence ID" value="PSR72314.1"/>
    <property type="molecule type" value="Genomic_DNA"/>
</dbReference>
<keyword evidence="2" id="KW-1185">Reference proteome</keyword>
<dbReference type="AlphaFoldDB" id="A0A2R6NIY2"/>
<gene>
    <name evidence="1" type="ORF">PHLCEN_2v11808</name>
</gene>
<dbReference type="Proteomes" id="UP000186601">
    <property type="component" value="Unassembled WGS sequence"/>
</dbReference>
<comment type="caution">
    <text evidence="1">The sequence shown here is derived from an EMBL/GenBank/DDBJ whole genome shotgun (WGS) entry which is preliminary data.</text>
</comment>
<reference evidence="1 2" key="1">
    <citation type="submission" date="2018-02" db="EMBL/GenBank/DDBJ databases">
        <title>Genome sequence of the basidiomycete white-rot fungus Phlebia centrifuga.</title>
        <authorList>
            <person name="Granchi Z."/>
            <person name="Peng M."/>
            <person name="de Vries R.P."/>
            <person name="Hilden K."/>
            <person name="Makela M.R."/>
            <person name="Grigoriev I."/>
            <person name="Riley R."/>
        </authorList>
    </citation>
    <scope>NUCLEOTIDE SEQUENCE [LARGE SCALE GENOMIC DNA]</scope>
    <source>
        <strain evidence="1 2">FBCC195</strain>
    </source>
</reference>
<evidence type="ECO:0000313" key="2">
    <source>
        <dbReference type="Proteomes" id="UP000186601"/>
    </source>
</evidence>
<organism evidence="1 2">
    <name type="scientific">Hermanssonia centrifuga</name>
    <dbReference type="NCBI Taxonomy" id="98765"/>
    <lineage>
        <taxon>Eukaryota</taxon>
        <taxon>Fungi</taxon>
        <taxon>Dikarya</taxon>
        <taxon>Basidiomycota</taxon>
        <taxon>Agaricomycotina</taxon>
        <taxon>Agaricomycetes</taxon>
        <taxon>Polyporales</taxon>
        <taxon>Meruliaceae</taxon>
        <taxon>Hermanssonia</taxon>
    </lineage>
</organism>
<sequence length="72" mass="8045">MDCKQQACQDSGKKHSQDSGWVHYTPATYKKAIVKDKIQVLQSFDACSVCAKQAEIFTKIMEGLVKKGLPRV</sequence>
<name>A0A2R6NIY2_9APHY</name>
<protein>
    <submittedName>
        <fullName evidence="1">Uncharacterized protein</fullName>
    </submittedName>
</protein>
<evidence type="ECO:0000313" key="1">
    <source>
        <dbReference type="EMBL" id="PSR72314.1"/>
    </source>
</evidence>
<proteinExistence type="predicted"/>
<accession>A0A2R6NIY2</accession>